<evidence type="ECO:0000259" key="2">
    <source>
        <dbReference type="PROSITE" id="PS51112"/>
    </source>
</evidence>
<feature type="domain" description="AMMECR1" evidence="2">
    <location>
        <begin position="21"/>
        <end position="216"/>
    </location>
</feature>
<feature type="chain" id="PRO_5043989655" evidence="1">
    <location>
        <begin position="24"/>
        <end position="230"/>
    </location>
</feature>
<dbReference type="InterPro" id="IPR027485">
    <property type="entry name" value="AMMECR1_N"/>
</dbReference>
<dbReference type="Pfam" id="PF01871">
    <property type="entry name" value="AMMECR1"/>
    <property type="match status" value="1"/>
</dbReference>
<dbReference type="Gene3D" id="3.30.700.20">
    <property type="entry name" value="Hypothetical protein ph0010, domain 1"/>
    <property type="match status" value="1"/>
</dbReference>
<dbReference type="PROSITE" id="PS51112">
    <property type="entry name" value="AMMECR1"/>
    <property type="match status" value="1"/>
</dbReference>
<sequence length="230" mass="25994">MKLLNHLTTFIVFYFIFGSNVCCFSNTATEEMCYYAFDVLHSELTGHDQKIIPLGFSNNELSPLFVTFNTVQNDQAVLRGCIGTFSPQPLLSGIKRLTISAAFHDSRFRPITTSELLALNCTISLLGDFEKISDPFDWVPGKHGIQIQISNKMGATYLPEVSIEHFDGDKEKTLNHLIQKAGYRSAINEKFLGQITVERYQSSTFACSYQGYVEKFQKSDTNSFQKHSEL</sequence>
<comment type="caution">
    <text evidence="3">The sequence shown here is derived from an EMBL/GenBank/DDBJ whole genome shotgun (WGS) entry which is preliminary data.</text>
</comment>
<dbReference type="InterPro" id="IPR002733">
    <property type="entry name" value="AMMECR1_domain"/>
</dbReference>
<dbReference type="SUPFAM" id="SSF143447">
    <property type="entry name" value="AMMECR1-like"/>
    <property type="match status" value="1"/>
</dbReference>
<dbReference type="Proteomes" id="UP001146793">
    <property type="component" value="Unassembled WGS sequence"/>
</dbReference>
<accession>A0AAV7ZUW7</accession>
<dbReference type="PANTHER" id="PTHR13016">
    <property type="entry name" value="AMMECR1 HOMOLOG"/>
    <property type="match status" value="1"/>
</dbReference>
<feature type="signal peptide" evidence="1">
    <location>
        <begin position="1"/>
        <end position="23"/>
    </location>
</feature>
<proteinExistence type="predicted"/>
<protein>
    <submittedName>
        <fullName evidence="3">Ammecr1</fullName>
    </submittedName>
</protein>
<dbReference type="InterPro" id="IPR023473">
    <property type="entry name" value="AMMECR1"/>
</dbReference>
<name>A0AAV7ZUW7_9EUKA</name>
<keyword evidence="1" id="KW-0732">Signal</keyword>
<reference evidence="3" key="1">
    <citation type="submission" date="2022-08" db="EMBL/GenBank/DDBJ databases">
        <title>Novel sulphate-reducing endosymbionts in the free-living metamonad Anaeramoeba.</title>
        <authorList>
            <person name="Jerlstrom-Hultqvist J."/>
            <person name="Cepicka I."/>
            <person name="Gallot-Lavallee L."/>
            <person name="Salas-Leiva D."/>
            <person name="Curtis B.A."/>
            <person name="Zahonova K."/>
            <person name="Pipaliya S."/>
            <person name="Dacks J."/>
            <person name="Roger A.J."/>
        </authorList>
    </citation>
    <scope>NUCLEOTIDE SEQUENCE</scope>
    <source>
        <strain evidence="3">Busselton2</strain>
    </source>
</reference>
<organism evidence="3 4">
    <name type="scientific">Anaeramoeba flamelloides</name>
    <dbReference type="NCBI Taxonomy" id="1746091"/>
    <lineage>
        <taxon>Eukaryota</taxon>
        <taxon>Metamonada</taxon>
        <taxon>Anaeramoebidae</taxon>
        <taxon>Anaeramoeba</taxon>
    </lineage>
</organism>
<dbReference type="AlphaFoldDB" id="A0AAV7ZUW7"/>
<evidence type="ECO:0000256" key="1">
    <source>
        <dbReference type="SAM" id="SignalP"/>
    </source>
</evidence>
<dbReference type="EMBL" id="JANTQA010000023">
    <property type="protein sequence ID" value="KAJ3444611.1"/>
    <property type="molecule type" value="Genomic_DNA"/>
</dbReference>
<gene>
    <name evidence="3" type="ORF">M0812_10469</name>
</gene>
<evidence type="ECO:0000313" key="4">
    <source>
        <dbReference type="Proteomes" id="UP001146793"/>
    </source>
</evidence>
<evidence type="ECO:0000313" key="3">
    <source>
        <dbReference type="EMBL" id="KAJ3444611.1"/>
    </source>
</evidence>
<dbReference type="InterPro" id="IPR036071">
    <property type="entry name" value="AMMECR1_dom_sf"/>
</dbReference>
<dbReference type="PANTHER" id="PTHR13016:SF0">
    <property type="entry name" value="AMME SYNDROME CANDIDATE GENE 1 PROTEIN"/>
    <property type="match status" value="1"/>
</dbReference>
<dbReference type="NCBIfam" id="TIGR00296">
    <property type="entry name" value="TIGR00296 family protein"/>
    <property type="match status" value="1"/>
</dbReference>